<keyword evidence="4" id="KW-1185">Reference proteome</keyword>
<protein>
    <submittedName>
        <fullName evidence="3">Uncharacterized protein, MTH1187 family</fullName>
    </submittedName>
</protein>
<evidence type="ECO:0000256" key="1">
    <source>
        <dbReference type="ARBA" id="ARBA00010272"/>
    </source>
</evidence>
<evidence type="ECO:0000313" key="3">
    <source>
        <dbReference type="EMBL" id="SIN73951.1"/>
    </source>
</evidence>
<dbReference type="Proteomes" id="UP000185093">
    <property type="component" value="Unassembled WGS sequence"/>
</dbReference>
<dbReference type="InterPro" id="IPR002767">
    <property type="entry name" value="Thiamine_BP"/>
</dbReference>
<dbReference type="PANTHER" id="PTHR33777:SF1">
    <property type="entry name" value="UPF0045 PROTEIN ECM15"/>
    <property type="match status" value="1"/>
</dbReference>
<dbReference type="PANTHER" id="PTHR33777">
    <property type="entry name" value="UPF0045 PROTEIN ECM15"/>
    <property type="match status" value="1"/>
</dbReference>
<evidence type="ECO:0000313" key="4">
    <source>
        <dbReference type="Proteomes" id="UP000185093"/>
    </source>
</evidence>
<dbReference type="InterPro" id="IPR051614">
    <property type="entry name" value="UPF0045_domain"/>
</dbReference>
<dbReference type="RefSeq" id="WP_014807361.1">
    <property type="nucleotide sequence ID" value="NZ_DAONBL010000008.1"/>
</dbReference>
<reference evidence="3 4" key="1">
    <citation type="submission" date="2016-11" db="EMBL/GenBank/DDBJ databases">
        <authorList>
            <person name="Varghese N."/>
            <person name="Submissions S."/>
        </authorList>
    </citation>
    <scope>NUCLEOTIDE SEQUENCE [LARGE SCALE GENOMIC DNA]</scope>
    <source>
        <strain evidence="3 4">DSM 20664</strain>
    </source>
</reference>
<gene>
    <name evidence="3" type="ORF">SAMN05444368_1627</name>
</gene>
<comment type="caution">
    <text evidence="3">The sequence shown here is derived from an EMBL/GenBank/DDBJ whole genome shotgun (WGS) entry which is preliminary data.</text>
</comment>
<proteinExistence type="inferred from homology"/>
<comment type="similarity">
    <text evidence="1">Belongs to the UPF0045 family.</text>
</comment>
<dbReference type="Gene3D" id="3.30.70.930">
    <property type="match status" value="1"/>
</dbReference>
<dbReference type="EMBL" id="FSQZ01000001">
    <property type="protein sequence ID" value="SIN73951.1"/>
    <property type="molecule type" value="Genomic_DNA"/>
</dbReference>
<dbReference type="NCBIfam" id="TIGR00106">
    <property type="entry name" value="MTH1187 family thiamine-binding protein"/>
    <property type="match status" value="1"/>
</dbReference>
<dbReference type="InterPro" id="IPR029756">
    <property type="entry name" value="MTH1187/YkoF-like"/>
</dbReference>
<dbReference type="SUPFAM" id="SSF89957">
    <property type="entry name" value="MTH1187/YkoF-like"/>
    <property type="match status" value="1"/>
</dbReference>
<organism evidence="3 4">
    <name type="scientific">Acetomicrobium flavidum</name>
    <dbReference type="NCBI Taxonomy" id="49896"/>
    <lineage>
        <taxon>Bacteria</taxon>
        <taxon>Thermotogati</taxon>
        <taxon>Synergistota</taxon>
        <taxon>Synergistia</taxon>
        <taxon>Synergistales</taxon>
        <taxon>Acetomicrobiaceae</taxon>
        <taxon>Acetomicrobium</taxon>
    </lineage>
</organism>
<dbReference type="Pfam" id="PF01910">
    <property type="entry name" value="Thiamine_BP"/>
    <property type="match status" value="1"/>
</dbReference>
<sequence>MGKVVAEITVVPIGTNGPSISSYVAEVEKTLRSFNLKIQLTPMSTILEGEFDEVLKAAKAAHNCLFERGALRVSTTLRIDERRDKNLTMEGKVKAVEDKLNV</sequence>
<accession>A0ABY1JEU8</accession>
<name>A0ABY1JEU8_9BACT</name>
<feature type="domain" description="Thiamine-binding protein" evidence="2">
    <location>
        <begin position="6"/>
        <end position="97"/>
    </location>
</feature>
<evidence type="ECO:0000259" key="2">
    <source>
        <dbReference type="Pfam" id="PF01910"/>
    </source>
</evidence>